<organism evidence="1 2">
    <name type="scientific">Paenibacillus tyrfis</name>
    <dbReference type="NCBI Taxonomy" id="1501230"/>
    <lineage>
        <taxon>Bacteria</taxon>
        <taxon>Bacillati</taxon>
        <taxon>Bacillota</taxon>
        <taxon>Bacilli</taxon>
        <taxon>Bacillales</taxon>
        <taxon>Paenibacillaceae</taxon>
        <taxon>Paenibacillus</taxon>
    </lineage>
</organism>
<reference evidence="1 2" key="1">
    <citation type="submission" date="2014-06" db="EMBL/GenBank/DDBJ databases">
        <title>Draft genome sequence of Paenibacillus sp. MSt1.</title>
        <authorList>
            <person name="Aw Y.K."/>
            <person name="Ong K.S."/>
            <person name="Gan H.M."/>
            <person name="Lee S.M."/>
        </authorList>
    </citation>
    <scope>NUCLEOTIDE SEQUENCE [LARGE SCALE GENOMIC DNA]</scope>
    <source>
        <strain evidence="1 2">MSt1</strain>
    </source>
</reference>
<name>A0A081NWK3_9BACL</name>
<dbReference type="EMBL" id="JNVM01000031">
    <property type="protein sequence ID" value="KEQ22826.1"/>
    <property type="molecule type" value="Genomic_DNA"/>
</dbReference>
<dbReference type="RefSeq" id="WP_036690101.1">
    <property type="nucleotide sequence ID" value="NZ_FYEP01000015.1"/>
</dbReference>
<evidence type="ECO:0000313" key="1">
    <source>
        <dbReference type="EMBL" id="KEQ22826.1"/>
    </source>
</evidence>
<accession>A0A081NWK3</accession>
<keyword evidence="2" id="KW-1185">Reference proteome</keyword>
<dbReference type="OrthoDB" id="2627454at2"/>
<evidence type="ECO:0000313" key="2">
    <source>
        <dbReference type="Proteomes" id="UP000028123"/>
    </source>
</evidence>
<evidence type="ECO:0008006" key="3">
    <source>
        <dbReference type="Google" id="ProtNLM"/>
    </source>
</evidence>
<protein>
    <recommendedName>
        <fullName evidence="3">DUF2642 domain-containing protein</fullName>
    </recommendedName>
</protein>
<dbReference type="Proteomes" id="UP000028123">
    <property type="component" value="Unassembled WGS sequence"/>
</dbReference>
<comment type="caution">
    <text evidence="1">The sequence shown here is derived from an EMBL/GenBank/DDBJ whole genome shotgun (WGS) entry which is preliminary data.</text>
</comment>
<sequence length="67" mass="7324">MNFSQALAAFIGRKIEAFLTNQFVQGTLLGVGDGFFTVQVPNPSYTSPTIQVTVFIQNVEFVRILAA</sequence>
<proteinExistence type="predicted"/>
<dbReference type="AlphaFoldDB" id="A0A081NWK3"/>
<gene>
    <name evidence="1" type="ORF">ET33_20975</name>
</gene>
<dbReference type="eggNOG" id="ENOG5032F6H">
    <property type="taxonomic scope" value="Bacteria"/>
</dbReference>